<comment type="subcellular location">
    <subcellularLocation>
        <location evidence="1 9">Secreted</location>
    </subcellularLocation>
</comment>
<feature type="chain" id="PRO_5013431664" description="Zinc metalloproteinase" evidence="9 12">
    <location>
        <begin position="17"/>
        <end position="518"/>
    </location>
</feature>
<evidence type="ECO:0000313" key="15">
    <source>
        <dbReference type="EMBL" id="PIO62798.1"/>
    </source>
</evidence>
<dbReference type="PIRSF" id="PIRSF036365">
    <property type="entry name" value="Astacin_nematoda"/>
    <property type="match status" value="1"/>
</dbReference>
<evidence type="ECO:0000256" key="6">
    <source>
        <dbReference type="ARBA" id="ARBA00023049"/>
    </source>
</evidence>
<keyword evidence="7" id="KW-1015">Disulfide bond</keyword>
<evidence type="ECO:0000259" key="14">
    <source>
        <dbReference type="PROSITE" id="PS51864"/>
    </source>
</evidence>
<evidence type="ECO:0000256" key="5">
    <source>
        <dbReference type="ARBA" id="ARBA00022833"/>
    </source>
</evidence>
<dbReference type="PRINTS" id="PR00480">
    <property type="entry name" value="ASTACIN"/>
</dbReference>
<protein>
    <recommendedName>
        <fullName evidence="9">Zinc metalloproteinase</fullName>
    </recommendedName>
</protein>
<dbReference type="InterPro" id="IPR017050">
    <property type="entry name" value="Metallopeptidase_nem"/>
</dbReference>
<dbReference type="CDD" id="cd04280">
    <property type="entry name" value="ZnMc_astacin_like"/>
    <property type="match status" value="1"/>
</dbReference>
<dbReference type="PROSITE" id="PS01180">
    <property type="entry name" value="CUB"/>
    <property type="match status" value="1"/>
</dbReference>
<evidence type="ECO:0000256" key="1">
    <source>
        <dbReference type="ARBA" id="ARBA00004613"/>
    </source>
</evidence>
<dbReference type="InterPro" id="IPR000859">
    <property type="entry name" value="CUB_dom"/>
</dbReference>
<keyword evidence="16" id="KW-1185">Reference proteome</keyword>
<feature type="binding site" evidence="11">
    <location>
        <position position="249"/>
    </location>
    <ligand>
        <name>Zn(2+)</name>
        <dbReference type="ChEBI" id="CHEBI:29105"/>
        <note>catalytic</note>
    </ligand>
</feature>
<dbReference type="InterPro" id="IPR001506">
    <property type="entry name" value="Peptidase_M12A"/>
</dbReference>
<keyword evidence="6 11" id="KW-0482">Metalloprotease</keyword>
<accession>A0A2G9TY08</accession>
<evidence type="ECO:0000256" key="3">
    <source>
        <dbReference type="ARBA" id="ARBA00022723"/>
    </source>
</evidence>
<feature type="active site" evidence="11">
    <location>
        <position position="240"/>
    </location>
</feature>
<evidence type="ECO:0000256" key="2">
    <source>
        <dbReference type="ARBA" id="ARBA00022525"/>
    </source>
</evidence>
<evidence type="ECO:0000256" key="4">
    <source>
        <dbReference type="ARBA" id="ARBA00022729"/>
    </source>
</evidence>
<evidence type="ECO:0000256" key="12">
    <source>
        <dbReference type="RuleBase" id="RU361183"/>
    </source>
</evidence>
<feature type="binding site" evidence="11">
    <location>
        <position position="243"/>
    </location>
    <ligand>
        <name>Zn(2+)</name>
        <dbReference type="ChEBI" id="CHEBI:29105"/>
        <note>catalytic</note>
    </ligand>
</feature>
<dbReference type="OrthoDB" id="291007at2759"/>
<keyword evidence="2 9" id="KW-0964">Secreted</keyword>
<feature type="signal peptide" evidence="9 12">
    <location>
        <begin position="1"/>
        <end position="16"/>
    </location>
</feature>
<keyword evidence="11 12" id="KW-0645">Protease</keyword>
<evidence type="ECO:0000313" key="16">
    <source>
        <dbReference type="Proteomes" id="UP000230423"/>
    </source>
</evidence>
<comment type="caution">
    <text evidence="10">Lacks conserved residue(s) required for the propagation of feature annotation.</text>
</comment>
<dbReference type="PANTHER" id="PTHR10127">
    <property type="entry name" value="DISCOIDIN, CUB, EGF, LAMININ , AND ZINC METALLOPROTEASE DOMAIN CONTAINING"/>
    <property type="match status" value="1"/>
</dbReference>
<reference evidence="15 16" key="1">
    <citation type="submission" date="2015-09" db="EMBL/GenBank/DDBJ databases">
        <title>Draft genome of the parasitic nematode Teladorsagia circumcincta isolate WARC Sus (inbred).</title>
        <authorList>
            <person name="Mitreva M."/>
        </authorList>
    </citation>
    <scope>NUCLEOTIDE SEQUENCE [LARGE SCALE GENOMIC DNA]</scope>
    <source>
        <strain evidence="15 16">S</strain>
    </source>
</reference>
<name>A0A2G9TY08_TELCI</name>
<keyword evidence="5 11" id="KW-0862">Zinc</keyword>
<dbReference type="Gene3D" id="3.40.390.10">
    <property type="entry name" value="Collagenase (Catalytic Domain)"/>
    <property type="match status" value="1"/>
</dbReference>
<dbReference type="PROSITE" id="PS51864">
    <property type="entry name" value="ASTACIN"/>
    <property type="match status" value="1"/>
</dbReference>
<keyword evidence="3 11" id="KW-0479">Metal-binding</keyword>
<evidence type="ECO:0000256" key="8">
    <source>
        <dbReference type="ARBA" id="ARBA00023180"/>
    </source>
</evidence>
<evidence type="ECO:0000256" key="11">
    <source>
        <dbReference type="PROSITE-ProRule" id="PRU01211"/>
    </source>
</evidence>
<dbReference type="SMART" id="SM00235">
    <property type="entry name" value="ZnMc"/>
    <property type="match status" value="1"/>
</dbReference>
<feature type="domain" description="CUB" evidence="13">
    <location>
        <begin position="420"/>
        <end position="518"/>
    </location>
</feature>
<dbReference type="InterPro" id="IPR000742">
    <property type="entry name" value="EGF"/>
</dbReference>
<sequence>MRILILALLVAACVSADLFDLKKSLVVGSLKGLIKQQVNRKIKKTMDRIKEVFNSNMVDFRKKLSGYKEKILQKLYLSKEQRNELMERLKMLKRKTIDKVLPTGDSIEEINILSKIAGALFQGDMVLSKEQQEQITADIIGTRSKRQTMYERGYPGRRWSKGVNYFFDDSASAQVQSVFKKAAQQWMSDTCINFIPSKFAQDSIRVFAEDGCWSFVGRLGGVQNLSLGQGCESIGTAAHEIGHALGFFHTHSRYDRDQFITVDEKNIKPDWLDQFTRETISTNNNYGLTYDYGSLMHYGATRSVLMKEQLRSKEDKCIYSATGNQKPTMVPKDVLYTETLGSPFISYYDLLMINTHYNCTDACKGKNTPCQNNGFAHPRDCSKCICPSGYGGQYCEKRVTVSFYDLTNKSLERFFQPPGCGAELEATKEWKPLVDDLGDRKAGLTPREDFMKCNYWIKAPAGKKIEVKFVDFPDGVAVDGCTYAGVEIKTHPDQRRTGYRQVFMTMTVGKFVQQQQLL</sequence>
<evidence type="ECO:0000256" key="9">
    <source>
        <dbReference type="PIRNR" id="PIRNR036365"/>
    </source>
</evidence>
<keyword evidence="8" id="KW-0325">Glycoprotein</keyword>
<feature type="binding site" evidence="11">
    <location>
        <position position="239"/>
    </location>
    <ligand>
        <name>Zn(2+)</name>
        <dbReference type="ChEBI" id="CHEBI:29105"/>
        <note>catalytic</note>
    </ligand>
</feature>
<dbReference type="Proteomes" id="UP000230423">
    <property type="component" value="Unassembled WGS sequence"/>
</dbReference>
<dbReference type="InterPro" id="IPR024079">
    <property type="entry name" value="MetalloPept_cat_dom_sf"/>
</dbReference>
<dbReference type="SUPFAM" id="SSF55486">
    <property type="entry name" value="Metalloproteases ('zincins'), catalytic domain"/>
    <property type="match status" value="1"/>
</dbReference>
<dbReference type="InterPro" id="IPR006026">
    <property type="entry name" value="Peptidase_Metallo"/>
</dbReference>
<dbReference type="Pfam" id="PF01400">
    <property type="entry name" value="Astacin"/>
    <property type="match status" value="1"/>
</dbReference>
<dbReference type="AlphaFoldDB" id="A0A2G9TY08"/>
<dbReference type="PANTHER" id="PTHR10127:SF793">
    <property type="entry name" value="ZINC METALLOPROTEINASE NAS-31"/>
    <property type="match status" value="1"/>
</dbReference>
<dbReference type="GO" id="GO:0004222">
    <property type="term" value="F:metalloendopeptidase activity"/>
    <property type="evidence" value="ECO:0007669"/>
    <property type="project" value="UniProtKB-UniRule"/>
</dbReference>
<keyword evidence="4 9" id="KW-0732">Signal</keyword>
<evidence type="ECO:0000256" key="10">
    <source>
        <dbReference type="PROSITE-ProRule" id="PRU00059"/>
    </source>
</evidence>
<dbReference type="GO" id="GO:0006508">
    <property type="term" value="P:proteolysis"/>
    <property type="evidence" value="ECO:0007669"/>
    <property type="project" value="UniProtKB-KW"/>
</dbReference>
<keyword evidence="11 12" id="KW-0378">Hydrolase</keyword>
<dbReference type="PROSITE" id="PS00022">
    <property type="entry name" value="EGF_1"/>
    <property type="match status" value="1"/>
</dbReference>
<feature type="domain" description="Peptidase M12A" evidence="14">
    <location>
        <begin position="147"/>
        <end position="360"/>
    </location>
</feature>
<dbReference type="GO" id="GO:0018996">
    <property type="term" value="P:molting cycle, collagen and cuticulin-based cuticle"/>
    <property type="evidence" value="ECO:0007669"/>
    <property type="project" value="InterPro"/>
</dbReference>
<comment type="cofactor">
    <cofactor evidence="11 12">
        <name>Zn(2+)</name>
        <dbReference type="ChEBI" id="CHEBI:29105"/>
    </cofactor>
    <text evidence="11 12">Binds 1 zinc ion per subunit.</text>
</comment>
<dbReference type="InterPro" id="IPR034035">
    <property type="entry name" value="Astacin-like_dom"/>
</dbReference>
<evidence type="ECO:0000259" key="13">
    <source>
        <dbReference type="PROSITE" id="PS01180"/>
    </source>
</evidence>
<organism evidence="15 16">
    <name type="scientific">Teladorsagia circumcincta</name>
    <name type="common">Brown stomach worm</name>
    <name type="synonym">Ostertagia circumcincta</name>
    <dbReference type="NCBI Taxonomy" id="45464"/>
    <lineage>
        <taxon>Eukaryota</taxon>
        <taxon>Metazoa</taxon>
        <taxon>Ecdysozoa</taxon>
        <taxon>Nematoda</taxon>
        <taxon>Chromadorea</taxon>
        <taxon>Rhabditida</taxon>
        <taxon>Rhabditina</taxon>
        <taxon>Rhabditomorpha</taxon>
        <taxon>Strongyloidea</taxon>
        <taxon>Trichostrongylidae</taxon>
        <taxon>Teladorsagia</taxon>
    </lineage>
</organism>
<dbReference type="GO" id="GO:0008270">
    <property type="term" value="F:zinc ion binding"/>
    <property type="evidence" value="ECO:0007669"/>
    <property type="project" value="UniProtKB-UniRule"/>
</dbReference>
<dbReference type="PROSITE" id="PS01186">
    <property type="entry name" value="EGF_2"/>
    <property type="match status" value="1"/>
</dbReference>
<evidence type="ECO:0000256" key="7">
    <source>
        <dbReference type="ARBA" id="ARBA00023157"/>
    </source>
</evidence>
<proteinExistence type="predicted"/>
<dbReference type="GO" id="GO:0005576">
    <property type="term" value="C:extracellular region"/>
    <property type="evidence" value="ECO:0007669"/>
    <property type="project" value="UniProtKB-SubCell"/>
</dbReference>
<gene>
    <name evidence="15" type="ORF">TELCIR_15629</name>
</gene>
<dbReference type="EMBL" id="KZ351648">
    <property type="protein sequence ID" value="PIO62798.1"/>
    <property type="molecule type" value="Genomic_DNA"/>
</dbReference>